<name>A0AB34IX90_PRYPA</name>
<accession>A0AB34IX90</accession>
<dbReference type="Proteomes" id="UP001515480">
    <property type="component" value="Unassembled WGS sequence"/>
</dbReference>
<organism evidence="1 2">
    <name type="scientific">Prymnesium parvum</name>
    <name type="common">Toxic golden alga</name>
    <dbReference type="NCBI Taxonomy" id="97485"/>
    <lineage>
        <taxon>Eukaryota</taxon>
        <taxon>Haptista</taxon>
        <taxon>Haptophyta</taxon>
        <taxon>Prymnesiophyceae</taxon>
        <taxon>Prymnesiales</taxon>
        <taxon>Prymnesiaceae</taxon>
        <taxon>Prymnesium</taxon>
    </lineage>
</organism>
<gene>
    <name evidence="1" type="ORF">AB1Y20_004630</name>
</gene>
<proteinExistence type="predicted"/>
<dbReference type="EMBL" id="JBGBPQ010000016">
    <property type="protein sequence ID" value="KAL1508530.1"/>
    <property type="molecule type" value="Genomic_DNA"/>
</dbReference>
<sequence length="266" mass="29230">MPLICLLFTAAAYRLPLQTAPAVHAWSSAHASLSSPAPPRRSSSARPFASSMLMRDQWDVPLRTNQRPSVDWSAREMKRMALMVRANEPLEEELHGLAGLGALAGMFVGRLLLGSVVLGMVLGAQLAPALGFVEGTRGDSIRATGWRAARMSASLAYEVCELYDSIETWAHRAGLVRCHRRLCRGAVQALSALDEWTGARAKAHALGRLLVLQCARFHAAWRASGLPSTCHQLWIRTGIPGRVTEWHQRAVLNARIAAVRARERRF</sequence>
<protein>
    <submittedName>
        <fullName evidence="1">Uncharacterized protein</fullName>
    </submittedName>
</protein>
<evidence type="ECO:0000313" key="2">
    <source>
        <dbReference type="Proteomes" id="UP001515480"/>
    </source>
</evidence>
<dbReference type="AlphaFoldDB" id="A0AB34IX90"/>
<comment type="caution">
    <text evidence="1">The sequence shown here is derived from an EMBL/GenBank/DDBJ whole genome shotgun (WGS) entry which is preliminary data.</text>
</comment>
<reference evidence="1 2" key="1">
    <citation type="journal article" date="2024" name="Science">
        <title>Giant polyketide synthase enzymes in the biosynthesis of giant marine polyether toxins.</title>
        <authorList>
            <person name="Fallon T.R."/>
            <person name="Shende V.V."/>
            <person name="Wierzbicki I.H."/>
            <person name="Pendleton A.L."/>
            <person name="Watervoot N.F."/>
            <person name="Auber R.P."/>
            <person name="Gonzalez D.J."/>
            <person name="Wisecaver J.H."/>
            <person name="Moore B.S."/>
        </authorList>
    </citation>
    <scope>NUCLEOTIDE SEQUENCE [LARGE SCALE GENOMIC DNA]</scope>
    <source>
        <strain evidence="1 2">12B1</strain>
    </source>
</reference>
<evidence type="ECO:0000313" key="1">
    <source>
        <dbReference type="EMBL" id="KAL1508530.1"/>
    </source>
</evidence>
<keyword evidence="2" id="KW-1185">Reference proteome</keyword>